<proteinExistence type="predicted"/>
<organism evidence="2 3">
    <name type="scientific">Solitalea agri</name>
    <dbReference type="NCBI Taxonomy" id="2953739"/>
    <lineage>
        <taxon>Bacteria</taxon>
        <taxon>Pseudomonadati</taxon>
        <taxon>Bacteroidota</taxon>
        <taxon>Sphingobacteriia</taxon>
        <taxon>Sphingobacteriales</taxon>
        <taxon>Sphingobacteriaceae</taxon>
        <taxon>Solitalea</taxon>
    </lineage>
</organism>
<feature type="transmembrane region" description="Helical" evidence="1">
    <location>
        <begin position="36"/>
        <end position="56"/>
    </location>
</feature>
<dbReference type="RefSeq" id="WP_252588936.1">
    <property type="nucleotide sequence ID" value="NZ_JAMWYS010000052.1"/>
</dbReference>
<dbReference type="AlphaFoldDB" id="A0A9X2JDF0"/>
<dbReference type="EMBL" id="JAMWYS010000052">
    <property type="protein sequence ID" value="MCO4294068.1"/>
    <property type="molecule type" value="Genomic_DNA"/>
</dbReference>
<protein>
    <submittedName>
        <fullName evidence="2">Uncharacterized protein</fullName>
    </submittedName>
</protein>
<keyword evidence="1" id="KW-1133">Transmembrane helix</keyword>
<keyword evidence="1" id="KW-0472">Membrane</keyword>
<feature type="transmembrane region" description="Helical" evidence="1">
    <location>
        <begin position="68"/>
        <end position="89"/>
    </location>
</feature>
<evidence type="ECO:0000313" key="2">
    <source>
        <dbReference type="EMBL" id="MCO4294068.1"/>
    </source>
</evidence>
<name>A0A9X2JDF0_9SPHI</name>
<keyword evidence="1" id="KW-0812">Transmembrane</keyword>
<sequence length="92" mass="10594">MALRNLSDDQIETANQENIRITEITESKSNTPLGTFWKVLTFIFPGVIQIIFSGTFKADGYDRKAKELVRWTLYGFSFYLGLAFLIFLIDSF</sequence>
<dbReference type="Proteomes" id="UP001155182">
    <property type="component" value="Unassembled WGS sequence"/>
</dbReference>
<evidence type="ECO:0000313" key="3">
    <source>
        <dbReference type="Proteomes" id="UP001155182"/>
    </source>
</evidence>
<reference evidence="2" key="1">
    <citation type="submission" date="2022-06" db="EMBL/GenBank/DDBJ databases">
        <title>Solitalea sp. MAHUQ-68 isolated from rhizospheric soil.</title>
        <authorList>
            <person name="Huq M.A."/>
        </authorList>
    </citation>
    <scope>NUCLEOTIDE SEQUENCE</scope>
    <source>
        <strain evidence="2">MAHUQ-68</strain>
    </source>
</reference>
<accession>A0A9X2JDF0</accession>
<keyword evidence="3" id="KW-1185">Reference proteome</keyword>
<comment type="caution">
    <text evidence="2">The sequence shown here is derived from an EMBL/GenBank/DDBJ whole genome shotgun (WGS) entry which is preliminary data.</text>
</comment>
<evidence type="ECO:0000256" key="1">
    <source>
        <dbReference type="SAM" id="Phobius"/>
    </source>
</evidence>
<gene>
    <name evidence="2" type="ORF">NF867_14470</name>
</gene>